<sequence length="40" mass="4765">HAEAFFIDEDLTIWIVKGYNDVESLSNYQKDFYRANIIII</sequence>
<proteinExistence type="predicted"/>
<organism evidence="1">
    <name type="scientific">marine sediment metagenome</name>
    <dbReference type="NCBI Taxonomy" id="412755"/>
    <lineage>
        <taxon>unclassified sequences</taxon>
        <taxon>metagenomes</taxon>
        <taxon>ecological metagenomes</taxon>
    </lineage>
</organism>
<dbReference type="AlphaFoldDB" id="X1MWT5"/>
<dbReference type="EMBL" id="BARV01032626">
    <property type="protein sequence ID" value="GAI36177.1"/>
    <property type="molecule type" value="Genomic_DNA"/>
</dbReference>
<feature type="non-terminal residue" evidence="1">
    <location>
        <position position="1"/>
    </location>
</feature>
<comment type="caution">
    <text evidence="1">The sequence shown here is derived from an EMBL/GenBank/DDBJ whole genome shotgun (WGS) entry which is preliminary data.</text>
</comment>
<accession>X1MWT5</accession>
<protein>
    <submittedName>
        <fullName evidence="1">Uncharacterized protein</fullName>
    </submittedName>
</protein>
<name>X1MWT5_9ZZZZ</name>
<evidence type="ECO:0000313" key="1">
    <source>
        <dbReference type="EMBL" id="GAI36177.1"/>
    </source>
</evidence>
<reference evidence="1" key="1">
    <citation type="journal article" date="2014" name="Front. Microbiol.">
        <title>High frequency of phylogenetically diverse reductive dehalogenase-homologous genes in deep subseafloor sedimentary metagenomes.</title>
        <authorList>
            <person name="Kawai M."/>
            <person name="Futagami T."/>
            <person name="Toyoda A."/>
            <person name="Takaki Y."/>
            <person name="Nishi S."/>
            <person name="Hori S."/>
            <person name="Arai W."/>
            <person name="Tsubouchi T."/>
            <person name="Morono Y."/>
            <person name="Uchiyama I."/>
            <person name="Ito T."/>
            <person name="Fujiyama A."/>
            <person name="Inagaki F."/>
            <person name="Takami H."/>
        </authorList>
    </citation>
    <scope>NUCLEOTIDE SEQUENCE</scope>
    <source>
        <strain evidence="1">Expedition CK06-06</strain>
    </source>
</reference>
<gene>
    <name evidence="1" type="ORF">S06H3_51422</name>
</gene>